<evidence type="ECO:0000313" key="2">
    <source>
        <dbReference type="Proteomes" id="UP000295573"/>
    </source>
</evidence>
<protein>
    <submittedName>
        <fullName evidence="1">Uncharacterized protein DUF2461</fullName>
    </submittedName>
</protein>
<keyword evidence="2" id="KW-1185">Reference proteome</keyword>
<dbReference type="OrthoDB" id="9794241at2"/>
<gene>
    <name evidence="1" type="ORF">EV646_105250</name>
</gene>
<reference evidence="1 2" key="1">
    <citation type="journal article" date="2015" name="Stand. Genomic Sci.">
        <title>Genomic Encyclopedia of Bacterial and Archaeal Type Strains, Phase III: the genomes of soil and plant-associated and newly described type strains.</title>
        <authorList>
            <person name="Whitman W.B."/>
            <person name="Woyke T."/>
            <person name="Klenk H.P."/>
            <person name="Zhou Y."/>
            <person name="Lilburn T.G."/>
            <person name="Beck B.J."/>
            <person name="De Vos P."/>
            <person name="Vandamme P."/>
            <person name="Eisen J.A."/>
            <person name="Garrity G."/>
            <person name="Hugenholtz P."/>
            <person name="Kyrpides N.C."/>
        </authorList>
    </citation>
    <scope>NUCLEOTIDE SEQUENCE [LARGE SCALE GENOMIC DNA]</scope>
    <source>
        <strain evidence="1 2">VKM Ac-2541</strain>
    </source>
</reference>
<accession>A0A4R2ITA7</accession>
<evidence type="ECO:0000313" key="1">
    <source>
        <dbReference type="EMBL" id="TCO47696.1"/>
    </source>
</evidence>
<dbReference type="InterPro" id="IPR012808">
    <property type="entry name" value="CHP02453"/>
</dbReference>
<sequence>MGFQGWTDAAYDVLADIEGDPSPAQLEPHRDDLERSVRGPLQELCDELNATGEFGTFWLSGLSERPAAWQSQRATWWIARRIRITFTFDLDRLTLGGGSASPAGDQVELFRAMVDAEASGGELAGLVERLLRNGFELTGPSRLRMPAKYSPDHPRADLLRLRSVYAEKPIDTNDIGLITQALRPLAELTTWYTDYVVTTGWEKP</sequence>
<comment type="caution">
    <text evidence="1">The sequence shown here is derived from an EMBL/GenBank/DDBJ whole genome shotgun (WGS) entry which is preliminary data.</text>
</comment>
<dbReference type="RefSeq" id="WP_132149385.1">
    <property type="nucleotide sequence ID" value="NZ_SLWR01000005.1"/>
</dbReference>
<proteinExistence type="predicted"/>
<dbReference type="EMBL" id="SLWR01000005">
    <property type="protein sequence ID" value="TCO47696.1"/>
    <property type="molecule type" value="Genomic_DNA"/>
</dbReference>
<dbReference type="Pfam" id="PF09365">
    <property type="entry name" value="DUF2461"/>
    <property type="match status" value="1"/>
</dbReference>
<dbReference type="Proteomes" id="UP000295573">
    <property type="component" value="Unassembled WGS sequence"/>
</dbReference>
<organism evidence="1 2">
    <name type="scientific">Kribbella antiqua</name>
    <dbReference type="NCBI Taxonomy" id="2512217"/>
    <lineage>
        <taxon>Bacteria</taxon>
        <taxon>Bacillati</taxon>
        <taxon>Actinomycetota</taxon>
        <taxon>Actinomycetes</taxon>
        <taxon>Propionibacteriales</taxon>
        <taxon>Kribbellaceae</taxon>
        <taxon>Kribbella</taxon>
    </lineage>
</organism>
<name>A0A4R2ITA7_9ACTN</name>
<dbReference type="AlphaFoldDB" id="A0A4R2ITA7"/>